<dbReference type="CDD" id="cd00431">
    <property type="entry name" value="cysteine_hydrolases"/>
    <property type="match status" value="1"/>
</dbReference>
<dbReference type="SUPFAM" id="SSF52499">
    <property type="entry name" value="Isochorismatase-like hydrolases"/>
    <property type="match status" value="1"/>
</dbReference>
<dbReference type="EMBL" id="NAFL01000241">
    <property type="protein sequence ID" value="OSJ33454.1"/>
    <property type="molecule type" value="Genomic_DNA"/>
</dbReference>
<dbReference type="InterPro" id="IPR036380">
    <property type="entry name" value="Isochorismatase-like_sf"/>
</dbReference>
<dbReference type="PANTHER" id="PTHR43540">
    <property type="entry name" value="PEROXYUREIDOACRYLATE/UREIDOACRYLATE AMIDOHYDROLASE-RELATED"/>
    <property type="match status" value="1"/>
</dbReference>
<dbReference type="GO" id="GO:0016787">
    <property type="term" value="F:hydrolase activity"/>
    <property type="evidence" value="ECO:0007669"/>
    <property type="project" value="UniProtKB-KW"/>
</dbReference>
<dbReference type="PANTHER" id="PTHR43540:SF16">
    <property type="entry name" value="ISOCHORISMATASE-LIKE DOMAIN-CONTAINING PROTEIN"/>
    <property type="match status" value="1"/>
</dbReference>
<gene>
    <name evidence="3" type="ORF">BSZ19_15505</name>
</gene>
<dbReference type="InterPro" id="IPR050272">
    <property type="entry name" value="Isochorismatase-like_hydrls"/>
</dbReference>
<dbReference type="Proteomes" id="UP000193335">
    <property type="component" value="Unassembled WGS sequence"/>
</dbReference>
<dbReference type="RefSeq" id="WP_085400520.1">
    <property type="nucleotide sequence ID" value="NZ_NAFL01000241.1"/>
</dbReference>
<organism evidence="3 4">
    <name type="scientific">Bradyrhizobium japonicum</name>
    <dbReference type="NCBI Taxonomy" id="375"/>
    <lineage>
        <taxon>Bacteria</taxon>
        <taxon>Pseudomonadati</taxon>
        <taxon>Pseudomonadota</taxon>
        <taxon>Alphaproteobacteria</taxon>
        <taxon>Hyphomicrobiales</taxon>
        <taxon>Nitrobacteraceae</taxon>
        <taxon>Bradyrhizobium</taxon>
    </lineage>
</organism>
<reference evidence="3 4" key="1">
    <citation type="submission" date="2017-03" db="EMBL/GenBank/DDBJ databases">
        <title>Whole genome sequences of fourteen strains of Bradyrhizobium canariense and one strain of Bradyrhizobium japonicum isolated from Lupinus (Papilionoideae: Genisteae) species in Algeria.</title>
        <authorList>
            <person name="Crovadore J."/>
            <person name="Chekireb D."/>
            <person name="Brachmann A."/>
            <person name="Chablais R."/>
            <person name="Cochard B."/>
            <person name="Lefort F."/>
        </authorList>
    </citation>
    <scope>NUCLEOTIDE SEQUENCE [LARGE SCALE GENOMIC DNA]</scope>
    <source>
        <strain evidence="3 4">UBMA197</strain>
    </source>
</reference>
<evidence type="ECO:0000313" key="4">
    <source>
        <dbReference type="Proteomes" id="UP000193335"/>
    </source>
</evidence>
<keyword evidence="1" id="KW-0378">Hydrolase</keyword>
<accession>A0A1Y2JRQ3</accession>
<evidence type="ECO:0000256" key="1">
    <source>
        <dbReference type="ARBA" id="ARBA00022801"/>
    </source>
</evidence>
<evidence type="ECO:0000313" key="3">
    <source>
        <dbReference type="EMBL" id="OSJ33454.1"/>
    </source>
</evidence>
<dbReference type="Gene3D" id="3.40.50.850">
    <property type="entry name" value="Isochorismatase-like"/>
    <property type="match status" value="1"/>
</dbReference>
<dbReference type="AlphaFoldDB" id="A0A1Y2JRQ3"/>
<protein>
    <submittedName>
        <fullName evidence="3">Isochorismatase</fullName>
    </submittedName>
</protein>
<evidence type="ECO:0000259" key="2">
    <source>
        <dbReference type="Pfam" id="PF00857"/>
    </source>
</evidence>
<sequence length="219" mass="24417">MTQLSYDKNDTALLVVDPYNDFISEGGKIWPRIKAVAEANNCVPHMQQVLHAARAAELRVFYAMHHRYRAGDYESWKYVAPVQRRAWQAKSFEFGTWRGEFRAEFVPEPGEIVASEHWCSSGFANTDLDLQLKRHGIQRLIVIGLIAHTCIEATVRFAAELGYDVTVVKDAIADYSDEMMHAALTINMPNYASAIVTTTEVVASISASTFVASAAELAD</sequence>
<dbReference type="Pfam" id="PF00857">
    <property type="entry name" value="Isochorismatase"/>
    <property type="match status" value="1"/>
</dbReference>
<comment type="caution">
    <text evidence="3">The sequence shown here is derived from an EMBL/GenBank/DDBJ whole genome shotgun (WGS) entry which is preliminary data.</text>
</comment>
<dbReference type="InterPro" id="IPR000868">
    <property type="entry name" value="Isochorismatase-like_dom"/>
</dbReference>
<proteinExistence type="predicted"/>
<feature type="domain" description="Isochorismatase-like" evidence="2">
    <location>
        <begin position="11"/>
        <end position="199"/>
    </location>
</feature>
<name>A0A1Y2JRQ3_BRAJP</name>